<accession>A0A1E3Q0H8</accession>
<name>A0A1E3Q0H8_LIPST</name>
<proteinExistence type="predicted"/>
<reference evidence="1 2" key="1">
    <citation type="journal article" date="2016" name="Proc. Natl. Acad. Sci. U.S.A.">
        <title>Comparative genomics of biotechnologically important yeasts.</title>
        <authorList>
            <person name="Riley R."/>
            <person name="Haridas S."/>
            <person name="Wolfe K.H."/>
            <person name="Lopes M.R."/>
            <person name="Hittinger C.T."/>
            <person name="Goeker M."/>
            <person name="Salamov A.A."/>
            <person name="Wisecaver J.H."/>
            <person name="Long T.M."/>
            <person name="Calvey C.H."/>
            <person name="Aerts A.L."/>
            <person name="Barry K.W."/>
            <person name="Choi C."/>
            <person name="Clum A."/>
            <person name="Coughlan A.Y."/>
            <person name="Deshpande S."/>
            <person name="Douglass A.P."/>
            <person name="Hanson S.J."/>
            <person name="Klenk H.-P."/>
            <person name="LaButti K.M."/>
            <person name="Lapidus A."/>
            <person name="Lindquist E.A."/>
            <person name="Lipzen A.M."/>
            <person name="Meier-Kolthoff J.P."/>
            <person name="Ohm R.A."/>
            <person name="Otillar R.P."/>
            <person name="Pangilinan J.L."/>
            <person name="Peng Y."/>
            <person name="Rokas A."/>
            <person name="Rosa C.A."/>
            <person name="Scheuner C."/>
            <person name="Sibirny A.A."/>
            <person name="Slot J.C."/>
            <person name="Stielow J.B."/>
            <person name="Sun H."/>
            <person name="Kurtzman C.P."/>
            <person name="Blackwell M."/>
            <person name="Grigoriev I.V."/>
            <person name="Jeffries T.W."/>
        </authorList>
    </citation>
    <scope>NUCLEOTIDE SEQUENCE [LARGE SCALE GENOMIC DNA]</scope>
    <source>
        <strain evidence="1 2">NRRL Y-11557</strain>
    </source>
</reference>
<sequence>MGLSYSNLIRNEYVPFGRPTPVSSSTSSSDSGLTDEQIQVSVIQQYELNRKLVASGSPLDQLAVCGNPLHTNESAVVLVSENGPEGTLARIEFAWFGFNTPGRYNPNILPYPPGAAHPYFGLARQSLDNGGIRHHELVYCDMNWGLSKGIGRRILKCMTGTRNIEFPEWRSPNGTCRWLPYLEGTNGPSDPRVFFSPMGEPLMVVGTNGITNCLSQYIIDLRVMIPDLGEKMKVGHVPIRFRQLTELPRDYYDEVEKNWFVLYDEKGMGFVQHNIENRSMSALAEVDSVIGHVKNLVHGETAPNCIATLKKEYEENNDQIRNDIHQGTNTLRVTLCEFPCIPTIHNTVLIELFQIKYHSYLEIFYRRYVMVMNVTAPFEIIGRTNNLIYAGSDEKMMIFTVSMAWDHANFRRHEPWNEAKYGGRAIWDAMEDQEAEEYENSIKDFTGDALERRDKSELSDSRSSAPLDITELKNKPVTTAEEAAARYPFLYNIPIRLNSTYNNPLANEYYHGWIDDTIILNIGINDLDSGIVHVKARDLLECMTMCK</sequence>
<protein>
    <submittedName>
        <fullName evidence="1">Uncharacterized protein</fullName>
    </submittedName>
</protein>
<dbReference type="OrthoDB" id="2522565at2759"/>
<dbReference type="EMBL" id="KV454298">
    <property type="protein sequence ID" value="ODQ71199.1"/>
    <property type="molecule type" value="Genomic_DNA"/>
</dbReference>
<dbReference type="Proteomes" id="UP000094385">
    <property type="component" value="Unassembled WGS sequence"/>
</dbReference>
<evidence type="ECO:0000313" key="2">
    <source>
        <dbReference type="Proteomes" id="UP000094385"/>
    </source>
</evidence>
<gene>
    <name evidence="1" type="ORF">LIPSTDRAFT_73820</name>
</gene>
<keyword evidence="2" id="KW-1185">Reference proteome</keyword>
<dbReference type="AlphaFoldDB" id="A0A1E3Q0H8"/>
<organism evidence="1 2">
    <name type="scientific">Lipomyces starkeyi NRRL Y-11557</name>
    <dbReference type="NCBI Taxonomy" id="675824"/>
    <lineage>
        <taxon>Eukaryota</taxon>
        <taxon>Fungi</taxon>
        <taxon>Dikarya</taxon>
        <taxon>Ascomycota</taxon>
        <taxon>Saccharomycotina</taxon>
        <taxon>Lipomycetes</taxon>
        <taxon>Lipomycetales</taxon>
        <taxon>Lipomycetaceae</taxon>
        <taxon>Lipomyces</taxon>
    </lineage>
</organism>
<evidence type="ECO:0000313" key="1">
    <source>
        <dbReference type="EMBL" id="ODQ71199.1"/>
    </source>
</evidence>